<keyword evidence="1" id="KW-1133">Transmembrane helix</keyword>
<dbReference type="Proteomes" id="UP000589984">
    <property type="component" value="Unassembled WGS sequence"/>
</dbReference>
<dbReference type="AlphaFoldDB" id="A0A7Y6RC87"/>
<sequence length="150" mass="16254">MTASTACSTLLRTGTVVGFKPQHLIIEMSAQENCEQCAQGRGCGLGLLSRRRSQHIAIALPESALDIEQRYPLGKLVTISLPSASVTLLAFFVYGLPLLLALLLSGIVSRVSDLIWLPPLIFFIALVGGALSINYLMCGRGERFRPRLVN</sequence>
<comment type="caution">
    <text evidence="2">The sequence shown here is derived from an EMBL/GenBank/DDBJ whole genome shotgun (WGS) entry which is preliminary data.</text>
</comment>
<protein>
    <submittedName>
        <fullName evidence="2">SoxR reducing system RseC family protein</fullName>
    </submittedName>
</protein>
<gene>
    <name evidence="2" type="ORF">HUO07_08190</name>
</gene>
<accession>A0A7Y6RC87</accession>
<dbReference type="Pfam" id="PF04246">
    <property type="entry name" value="RseC_MucC"/>
    <property type="match status" value="1"/>
</dbReference>
<keyword evidence="1" id="KW-0472">Membrane</keyword>
<dbReference type="RefSeq" id="WP_176303152.1">
    <property type="nucleotide sequence ID" value="NZ_CAXBNY010000060.1"/>
</dbReference>
<keyword evidence="3" id="KW-1185">Reference proteome</keyword>
<feature type="transmembrane region" description="Helical" evidence="1">
    <location>
        <begin position="86"/>
        <end position="108"/>
    </location>
</feature>
<evidence type="ECO:0000313" key="2">
    <source>
        <dbReference type="EMBL" id="NVF14153.1"/>
    </source>
</evidence>
<name>A0A7Y6RC87_9GAMM</name>
<evidence type="ECO:0000313" key="3">
    <source>
        <dbReference type="Proteomes" id="UP000589984"/>
    </source>
</evidence>
<evidence type="ECO:0000256" key="1">
    <source>
        <dbReference type="SAM" id="Phobius"/>
    </source>
</evidence>
<keyword evidence="1" id="KW-0812">Transmembrane</keyword>
<dbReference type="EMBL" id="JABWCV010000007">
    <property type="protein sequence ID" value="NVF14153.1"/>
    <property type="molecule type" value="Genomic_DNA"/>
</dbReference>
<organism evidence="2 3">
    <name type="scientific">Vreelandella maris</name>
    <dbReference type="NCBI Taxonomy" id="2729617"/>
    <lineage>
        <taxon>Bacteria</taxon>
        <taxon>Pseudomonadati</taxon>
        <taxon>Pseudomonadota</taxon>
        <taxon>Gammaproteobacteria</taxon>
        <taxon>Oceanospirillales</taxon>
        <taxon>Halomonadaceae</taxon>
        <taxon>Vreelandella</taxon>
    </lineage>
</organism>
<proteinExistence type="predicted"/>
<reference evidence="2 3" key="1">
    <citation type="submission" date="2020-06" db="EMBL/GenBank/DDBJ databases">
        <title>Halomonas sp. QX-1 draft genome sequence.</title>
        <authorList>
            <person name="Qiu X."/>
        </authorList>
    </citation>
    <scope>NUCLEOTIDE SEQUENCE [LARGE SCALE GENOMIC DNA]</scope>
    <source>
        <strain evidence="2 3">QX-1</strain>
    </source>
</reference>
<feature type="transmembrane region" description="Helical" evidence="1">
    <location>
        <begin position="114"/>
        <end position="137"/>
    </location>
</feature>